<sequence>MNFNGNFNSIDDELGWHINAECNDDFACKLTEKLGKRLDEHEKCERKTRKERHAIFSQCFEEIIRHNGCFGSLLSEIKVEYENCIGAVLRGERDADFLYRNLTSCISGFGTIKNYKQQIKDLEKKFRMLLDQNARLRQKSNLEIKTMKQKSELILHEINKSIATIRARSFHRKTPTKNEQGFGKFRLKVLERFTCSEQTNIDFLNEELQRLRKEIQELVKFFDKRFKLRKTKDNLIEKLMVKEQTRNDLKEQGDMLKAKLLKLEGRLKEERKQRDLDMLQKPKTIVELILLALKHGEDDFIDGIEDELVDSDDEDDNFGEQEHEEMVEYMDKFEQLFTRGCYEEAAIVAASSPQDILRTAQTFERFKEEKAHPGEKSPLLYYCEAVIVNSGNPGQKGLTASESVDAVVRALEERRQDLVIMWLSQKKLKYSDVLGESIVAFCRCGQVCACGCYMLAEAVYRHTKAHGKVVSCLCRQGRLHMAVHHARNVAKFRKADFVRILEEYPSFSHAEILLLVGDGYLSSPLCREECMASLVRACRPRDAVRLVSPLHDRIQCAKIVPYICTQQEVAWAEFCEILLERGFVSAARDVVSAWILARAFYTAILKIGL</sequence>
<organism evidence="2 3">
    <name type="scientific">Paramuricea clavata</name>
    <name type="common">Red gorgonian</name>
    <name type="synonym">Violescent sea-whip</name>
    <dbReference type="NCBI Taxonomy" id="317549"/>
    <lineage>
        <taxon>Eukaryota</taxon>
        <taxon>Metazoa</taxon>
        <taxon>Cnidaria</taxon>
        <taxon>Anthozoa</taxon>
        <taxon>Octocorallia</taxon>
        <taxon>Malacalcyonacea</taxon>
        <taxon>Plexauridae</taxon>
        <taxon>Paramuricea</taxon>
    </lineage>
</organism>
<protein>
    <submittedName>
        <fullName evidence="2">Clathrin heavy chain linker domain-containing 1-like</fullName>
    </submittedName>
</protein>
<dbReference type="Pfam" id="PF15739">
    <property type="entry name" value="TSNAXIP1_N"/>
    <property type="match status" value="1"/>
</dbReference>
<dbReference type="InterPro" id="IPR032755">
    <property type="entry name" value="TSNAXIP1_N"/>
</dbReference>
<dbReference type="Pfam" id="PF13838">
    <property type="entry name" value="Clathrin_H_link"/>
    <property type="match status" value="1"/>
</dbReference>
<evidence type="ECO:0000313" key="2">
    <source>
        <dbReference type="EMBL" id="CAB3981047.1"/>
    </source>
</evidence>
<evidence type="ECO:0000256" key="1">
    <source>
        <dbReference type="ARBA" id="ARBA00023054"/>
    </source>
</evidence>
<name>A0A7D9HGB3_PARCT</name>
<dbReference type="AlphaFoldDB" id="A0A7D9HGB3"/>
<gene>
    <name evidence="2" type="ORF">PACLA_8A070640</name>
</gene>
<dbReference type="OrthoDB" id="5960371at2759"/>
<keyword evidence="1" id="KW-0175">Coiled coil</keyword>
<accession>A0A7D9HGB3</accession>
<dbReference type="PANTHER" id="PTHR10292:SF11">
    <property type="entry name" value="CLATHRIN HEAVY CHAIN LINKER DOMAIN-CONTAINING PROTEIN 1"/>
    <property type="match status" value="1"/>
</dbReference>
<dbReference type="EMBL" id="CACRXK020000347">
    <property type="protein sequence ID" value="CAB3981047.1"/>
    <property type="molecule type" value="Genomic_DNA"/>
</dbReference>
<dbReference type="PANTHER" id="PTHR10292">
    <property type="entry name" value="CLATHRIN HEAVY CHAIN RELATED"/>
    <property type="match status" value="1"/>
</dbReference>
<dbReference type="Gene3D" id="1.25.40.30">
    <property type="match status" value="1"/>
</dbReference>
<dbReference type="Proteomes" id="UP001152795">
    <property type="component" value="Unassembled WGS sequence"/>
</dbReference>
<dbReference type="SUPFAM" id="SSF48371">
    <property type="entry name" value="ARM repeat"/>
    <property type="match status" value="1"/>
</dbReference>
<dbReference type="InterPro" id="IPR012331">
    <property type="entry name" value="Clathrin_H-chain_linker"/>
</dbReference>
<dbReference type="InterPro" id="IPR016024">
    <property type="entry name" value="ARM-type_fold"/>
</dbReference>
<evidence type="ECO:0000313" key="3">
    <source>
        <dbReference type="Proteomes" id="UP001152795"/>
    </source>
</evidence>
<comment type="caution">
    <text evidence="2">The sequence shown here is derived from an EMBL/GenBank/DDBJ whole genome shotgun (WGS) entry which is preliminary data.</text>
</comment>
<reference evidence="2" key="1">
    <citation type="submission" date="2020-04" db="EMBL/GenBank/DDBJ databases">
        <authorList>
            <person name="Alioto T."/>
            <person name="Alioto T."/>
            <person name="Gomez Garrido J."/>
        </authorList>
    </citation>
    <scope>NUCLEOTIDE SEQUENCE</scope>
    <source>
        <strain evidence="2">A484AB</strain>
    </source>
</reference>
<keyword evidence="3" id="KW-1185">Reference proteome</keyword>
<proteinExistence type="predicted"/>